<dbReference type="RefSeq" id="WP_146396628.1">
    <property type="nucleotide sequence ID" value="NZ_SJPJ01000001.1"/>
</dbReference>
<reference evidence="1 2" key="1">
    <citation type="submission" date="2019-02" db="EMBL/GenBank/DDBJ databases">
        <title>Deep-cultivation of Planctomycetes and their phenomic and genomic characterization uncovers novel biology.</title>
        <authorList>
            <person name="Wiegand S."/>
            <person name="Jogler M."/>
            <person name="Boedeker C."/>
            <person name="Pinto D."/>
            <person name="Vollmers J."/>
            <person name="Rivas-Marin E."/>
            <person name="Kohn T."/>
            <person name="Peeters S.H."/>
            <person name="Heuer A."/>
            <person name="Rast P."/>
            <person name="Oberbeckmann S."/>
            <person name="Bunk B."/>
            <person name="Jeske O."/>
            <person name="Meyerdierks A."/>
            <person name="Storesund J.E."/>
            <person name="Kallscheuer N."/>
            <person name="Luecker S."/>
            <person name="Lage O.M."/>
            <person name="Pohl T."/>
            <person name="Merkel B.J."/>
            <person name="Hornburger P."/>
            <person name="Mueller R.-W."/>
            <person name="Bruemmer F."/>
            <person name="Labrenz M."/>
            <person name="Spormann A.M."/>
            <person name="Op Den Camp H."/>
            <person name="Overmann J."/>
            <person name="Amann R."/>
            <person name="Jetten M.S.M."/>
            <person name="Mascher T."/>
            <person name="Medema M.H."/>
            <person name="Devos D.P."/>
            <person name="Kaster A.-K."/>
            <person name="Ovreas L."/>
            <person name="Rohde M."/>
            <person name="Galperin M.Y."/>
            <person name="Jogler C."/>
        </authorList>
    </citation>
    <scope>NUCLEOTIDE SEQUENCE [LARGE SCALE GENOMIC DNA]</scope>
    <source>
        <strain evidence="1 2">CA13</strain>
    </source>
</reference>
<protein>
    <submittedName>
        <fullName evidence="1">Uncharacterized protein</fullName>
    </submittedName>
</protein>
<sequence>MTPLEAQINKRLTLNLLIQGAAAHAFVSASHLVRDELERIRPGLTELYDRFAISGQLNYCIGDNALFFGRPNRWWGLSESSQKPLRNHRLLDKYGNQLVIEETAHLRTLAKTKNVIGVPFLHWLQFMPMVFQVLRVEKGHEHELTELAIKTVSEIWDIPQARLDGSLTRETAFGNLHTPKTALGRIARNGVLGYGGVELRGDRFFVVAKAWVYPLLVHELVKGTVELICLHGLNELDDATYDAVTREADQLEYEAWLLQAGPAMWRKFIAVTPRDISLAHTIMHVARLNPKPLEELMMQVIESPDHARDNLAELIRSKENAANEADEL</sequence>
<gene>
    <name evidence="1" type="ORF">CA13_25170</name>
</gene>
<comment type="caution">
    <text evidence="1">The sequence shown here is derived from an EMBL/GenBank/DDBJ whole genome shotgun (WGS) entry which is preliminary data.</text>
</comment>
<dbReference type="EMBL" id="SJPJ01000001">
    <property type="protein sequence ID" value="TWT81070.1"/>
    <property type="molecule type" value="Genomic_DNA"/>
</dbReference>
<keyword evidence="2" id="KW-1185">Reference proteome</keyword>
<evidence type="ECO:0000313" key="2">
    <source>
        <dbReference type="Proteomes" id="UP000315010"/>
    </source>
</evidence>
<accession>A0A5C5Z1L8</accession>
<organism evidence="1 2">
    <name type="scientific">Novipirellula herctigrandis</name>
    <dbReference type="NCBI Taxonomy" id="2527986"/>
    <lineage>
        <taxon>Bacteria</taxon>
        <taxon>Pseudomonadati</taxon>
        <taxon>Planctomycetota</taxon>
        <taxon>Planctomycetia</taxon>
        <taxon>Pirellulales</taxon>
        <taxon>Pirellulaceae</taxon>
        <taxon>Novipirellula</taxon>
    </lineage>
</organism>
<dbReference type="AlphaFoldDB" id="A0A5C5Z1L8"/>
<name>A0A5C5Z1L8_9BACT</name>
<proteinExistence type="predicted"/>
<evidence type="ECO:0000313" key="1">
    <source>
        <dbReference type="EMBL" id="TWT81070.1"/>
    </source>
</evidence>
<dbReference type="OrthoDB" id="268582at2"/>
<dbReference type="Proteomes" id="UP000315010">
    <property type="component" value="Unassembled WGS sequence"/>
</dbReference>